<dbReference type="AlphaFoldDB" id="A0A3M0CF47"/>
<dbReference type="EMBL" id="CP034145">
    <property type="protein sequence ID" value="AZH26024.1"/>
    <property type="molecule type" value="Genomic_DNA"/>
</dbReference>
<evidence type="ECO:0000313" key="2">
    <source>
        <dbReference type="EMBL" id="RMB08244.1"/>
    </source>
</evidence>
<reference evidence="2 3" key="1">
    <citation type="journal article" date="2015" name="Stand. Genomic Sci.">
        <title>Genomic Encyclopedia of Bacterial and Archaeal Type Strains, Phase III: the genomes of soil and plant-associated and newly described type strains.</title>
        <authorList>
            <person name="Whitman W.B."/>
            <person name="Woyke T."/>
            <person name="Klenk H.P."/>
            <person name="Zhou Y."/>
            <person name="Lilburn T.G."/>
            <person name="Beck B.J."/>
            <person name="De Vos P."/>
            <person name="Vandamme P."/>
            <person name="Eisen J.A."/>
            <person name="Garrity G."/>
            <person name="Hugenholtz P."/>
            <person name="Kyrpides N.C."/>
        </authorList>
    </citation>
    <scope>NUCLEOTIDE SEQUENCE [LARGE SCALE GENOMIC DNA]</scope>
    <source>
        <strain evidence="2 3">CGMCC 1.10124</strain>
    </source>
</reference>
<evidence type="ECO:0000313" key="3">
    <source>
        <dbReference type="Proteomes" id="UP000277326"/>
    </source>
</evidence>
<organism evidence="2 3">
    <name type="scientific">Haloplanus aerogenes</name>
    <dbReference type="NCBI Taxonomy" id="660522"/>
    <lineage>
        <taxon>Archaea</taxon>
        <taxon>Methanobacteriati</taxon>
        <taxon>Methanobacteriota</taxon>
        <taxon>Stenosarchaea group</taxon>
        <taxon>Halobacteria</taxon>
        <taxon>Halobacteriales</taxon>
        <taxon>Haloferacaceae</taxon>
        <taxon>Haloplanus</taxon>
    </lineage>
</organism>
<sequence>MSDKESVNLRIEQGLKDTVANVAINLEGDSRPSDLSKTARKLILIGLGARQANIEPDIVGPLGVIPRPFAEISFGGEKVTMGTQLRAETLEELQAAFETKKHPAAREALRLGLIIVQSDNLKMEGPLGGPRPFANINVEEHVVGEEARQALHEIKAALDI</sequence>
<dbReference type="EMBL" id="REFS01000012">
    <property type="protein sequence ID" value="RMB08244.1"/>
    <property type="molecule type" value="Genomic_DNA"/>
</dbReference>
<protein>
    <submittedName>
        <fullName evidence="2">Uncharacterized protein</fullName>
    </submittedName>
</protein>
<reference evidence="2" key="3">
    <citation type="submission" date="2018-10" db="EMBL/GenBank/DDBJ databases">
        <authorList>
            <person name="Whitman W."/>
            <person name="Huntemann M."/>
            <person name="Clum A."/>
            <person name="Pillay M."/>
            <person name="Palaniappan K."/>
            <person name="Varghese N."/>
            <person name="Mikhailova N."/>
            <person name="Stamatis D."/>
            <person name="Reddy T."/>
            <person name="Daum C."/>
            <person name="Shapiro N."/>
            <person name="Ivanova N."/>
            <person name="Kyrpides N."/>
            <person name="Woyke T."/>
        </authorList>
    </citation>
    <scope>NUCLEOTIDE SEQUENCE</scope>
    <source>
        <strain evidence="2">CGMCC 1.10124</strain>
    </source>
</reference>
<dbReference type="KEGG" id="haer:DU502_11925"/>
<reference evidence="1 4" key="2">
    <citation type="submission" date="2018-07" db="EMBL/GenBank/DDBJ databases">
        <title>Genome sequences of Haloplanus aerogenes JCM 16430T.</title>
        <authorList>
            <person name="Kim Y.B."/>
            <person name="Roh S.W."/>
        </authorList>
    </citation>
    <scope>NUCLEOTIDE SEQUENCE [LARGE SCALE GENOMIC DNA]</scope>
    <source>
        <strain evidence="1 4">JCM 16430</strain>
    </source>
</reference>
<dbReference type="RefSeq" id="WP_121922167.1">
    <property type="nucleotide sequence ID" value="NZ_CP034145.1"/>
</dbReference>
<evidence type="ECO:0000313" key="1">
    <source>
        <dbReference type="EMBL" id="AZH26024.1"/>
    </source>
</evidence>
<proteinExistence type="predicted"/>
<dbReference type="GeneID" id="38472005"/>
<evidence type="ECO:0000313" key="4">
    <source>
        <dbReference type="Proteomes" id="UP000282007"/>
    </source>
</evidence>
<dbReference type="OrthoDB" id="350704at2157"/>
<dbReference type="Proteomes" id="UP000282007">
    <property type="component" value="Chromosome"/>
</dbReference>
<accession>A0A3M0CF47</accession>
<dbReference type="Proteomes" id="UP000277326">
    <property type="component" value="Unassembled WGS sequence"/>
</dbReference>
<keyword evidence="4" id="KW-1185">Reference proteome</keyword>
<gene>
    <name evidence="2" type="ORF">ATH50_3659</name>
    <name evidence="1" type="ORF">DU502_11925</name>
</gene>
<name>A0A3M0CF47_9EURY</name>